<evidence type="ECO:0000256" key="11">
    <source>
        <dbReference type="ARBA" id="ARBA00039461"/>
    </source>
</evidence>
<dbReference type="EMBL" id="NIBU01000022">
    <property type="protein sequence ID" value="PHM35743.1"/>
    <property type="molecule type" value="Genomic_DNA"/>
</dbReference>
<dbReference type="Pfam" id="PF17042">
    <property type="entry name" value="NBD_C"/>
    <property type="match status" value="1"/>
</dbReference>
<keyword evidence="5" id="KW-0067">ATP-binding</keyword>
<gene>
    <name evidence="15" type="ORF">Xinn_02193</name>
    <name evidence="16" type="ORF">XIS1_1360007</name>
</gene>
<accession>A0A1N6MTM8</accession>
<keyword evidence="3" id="KW-0547">Nucleotide-binding</keyword>
<dbReference type="InterPro" id="IPR050007">
    <property type="entry name" value="OtnK"/>
</dbReference>
<dbReference type="SUPFAM" id="SSF142764">
    <property type="entry name" value="YgbK-like"/>
    <property type="match status" value="1"/>
</dbReference>
<keyword evidence="4" id="KW-0418">Kinase</keyword>
<dbReference type="Proteomes" id="UP000196435">
    <property type="component" value="Unassembled WGS sequence"/>
</dbReference>
<evidence type="ECO:0000313" key="16">
    <source>
        <dbReference type="EMBL" id="SIP72144.1"/>
    </source>
</evidence>
<comment type="catalytic activity">
    <reaction evidence="8">
        <text>3-dehydro-D-erythronate + ATP = 3-dehydro-4-O-phospho-D-erythronate + ADP + H(+)</text>
        <dbReference type="Rhea" id="RHEA:52556"/>
        <dbReference type="ChEBI" id="CHEBI:15378"/>
        <dbReference type="ChEBI" id="CHEBI:30616"/>
        <dbReference type="ChEBI" id="CHEBI:57958"/>
        <dbReference type="ChEBI" id="CHEBI:136593"/>
        <dbReference type="ChEBI" id="CHEBI:456216"/>
        <dbReference type="EC" id="2.7.1.217"/>
    </reaction>
</comment>
<dbReference type="RefSeq" id="WP_086955372.1">
    <property type="nucleotide sequence ID" value="NZ_CAWNQC010000135.1"/>
</dbReference>
<dbReference type="Gene3D" id="3.40.50.10840">
    <property type="entry name" value="Putative sugar-binding, N-terminal domain"/>
    <property type="match status" value="1"/>
</dbReference>
<comment type="function">
    <text evidence="9">Catalyzes the ATP-dependent phosphorylation of 3-oxo-tetronate to 3-oxo-tetronate 4-phosphate.</text>
</comment>
<keyword evidence="6" id="KW-0119">Carbohydrate metabolism</keyword>
<evidence type="ECO:0000256" key="2">
    <source>
        <dbReference type="ARBA" id="ARBA00022679"/>
    </source>
</evidence>
<proteinExistence type="inferred from homology"/>
<dbReference type="OrthoDB" id="191465at2"/>
<dbReference type="NCBIfam" id="NF043035">
    <property type="entry name" value="OxoTetrKin"/>
    <property type="match status" value="1"/>
</dbReference>
<comment type="similarity">
    <text evidence="1">Belongs to the four-carbon acid sugar kinase family.</text>
</comment>
<organism evidence="16 17">
    <name type="scientific">Xenorhabdus innexi</name>
    <dbReference type="NCBI Taxonomy" id="290109"/>
    <lineage>
        <taxon>Bacteria</taxon>
        <taxon>Pseudomonadati</taxon>
        <taxon>Pseudomonadota</taxon>
        <taxon>Gammaproteobacteria</taxon>
        <taxon>Enterobacterales</taxon>
        <taxon>Morganellaceae</taxon>
        <taxon>Xenorhabdus</taxon>
    </lineage>
</organism>
<evidence type="ECO:0000256" key="1">
    <source>
        <dbReference type="ARBA" id="ARBA00005715"/>
    </source>
</evidence>
<dbReference type="EMBL" id="FTLG01000042">
    <property type="protein sequence ID" value="SIP72144.1"/>
    <property type="molecule type" value="Genomic_DNA"/>
</dbReference>
<reference evidence="17" key="2">
    <citation type="submission" date="2016-12" db="EMBL/GenBank/DDBJ databases">
        <authorList>
            <person name="Gaudriault S."/>
        </authorList>
    </citation>
    <scope>NUCLEOTIDE SEQUENCE [LARGE SCALE GENOMIC DNA]</scope>
    <source>
        <strain evidence="17">HGB1681 (deposited as PTA-6826 in the American Type Culture Collection)</strain>
    </source>
</reference>
<feature type="domain" description="Four-carbon acid sugar kinase nucleotide binding" evidence="14">
    <location>
        <begin position="259"/>
        <end position="415"/>
    </location>
</feature>
<dbReference type="InterPro" id="IPR037051">
    <property type="entry name" value="4-carb_acid_sugar_kinase_N_sf"/>
</dbReference>
<evidence type="ECO:0000256" key="9">
    <source>
        <dbReference type="ARBA" id="ARBA00037335"/>
    </source>
</evidence>
<reference evidence="16" key="1">
    <citation type="submission" date="2016-12" db="EMBL/GenBank/DDBJ databases">
        <authorList>
            <person name="Song W.-J."/>
            <person name="Kurnit D.M."/>
        </authorList>
    </citation>
    <scope>NUCLEOTIDE SEQUENCE [LARGE SCALE GENOMIC DNA]</scope>
    <source>
        <strain evidence="16">HGB1681</strain>
    </source>
</reference>
<dbReference type="Pfam" id="PF07005">
    <property type="entry name" value="SBD_N"/>
    <property type="match status" value="1"/>
</dbReference>
<reference evidence="15 18" key="3">
    <citation type="journal article" date="2017" name="Nat. Microbiol.">
        <title>Natural product diversity associated with the nematode symbionts Photorhabdus and Xenorhabdus.</title>
        <authorList>
            <person name="Tobias N.J."/>
            <person name="Wolff H."/>
            <person name="Djahanschiri B."/>
            <person name="Grundmann F."/>
            <person name="Kronenwerth M."/>
            <person name="Shi Y.M."/>
            <person name="Simonyi S."/>
            <person name="Grun P."/>
            <person name="Shapiro-Ilan D."/>
            <person name="Pidot S.J."/>
            <person name="Stinear T.P."/>
            <person name="Ebersberger I."/>
            <person name="Bode H.B."/>
        </authorList>
    </citation>
    <scope>NUCLEOTIDE SEQUENCE [LARGE SCALE GENOMIC DNA]</scope>
    <source>
        <strain evidence="15 18">DSM 16336</strain>
    </source>
</reference>
<dbReference type="Gene3D" id="3.40.980.20">
    <property type="entry name" value="Four-carbon acid sugar kinase, nucleotide binding domain"/>
    <property type="match status" value="1"/>
</dbReference>
<sequence>MTIKLGVIADDFTGATDIASLMVQNGWQVALLLSIPDDSTFIPHDVDAIIISLKSRSCPVDESIEQSLKACRWLRQKANCSRLFFKYCSTFDSTIKGNIGPVTDVLMDELQIDLCLICPALPINGRTVVYGYLFVNGQLLNESDMQYHPINPMKDSNLLRLMEQQSRGTAGLVDINCVRQGELSIRDRLCQLRCKGIRYAVVDTLLMDDLLLVAQAAHDMTLITGGSGLGGAIARYCSGGNSEKTSIKKLPLPRNRRMVILSGSCSVMTYRQVLEYKKIASTMELDIDKCINNPDYIHLLVDWIIQQPMKGLAPMLYTTRPPGVLKLTHNQYESFQVSKIIEQLFAQIANELRQKDFNTFIITGGETSGKVVQSLGINQVGIGAIIAHGVPWVYDLQSDCWLALKSGNFGEVDFFHYAQEIFHELGSNNE</sequence>
<keyword evidence="2" id="KW-0808">Transferase</keyword>
<evidence type="ECO:0000313" key="15">
    <source>
        <dbReference type="EMBL" id="PHM35743.1"/>
    </source>
</evidence>
<evidence type="ECO:0000256" key="3">
    <source>
        <dbReference type="ARBA" id="ARBA00022741"/>
    </source>
</evidence>
<name>A0A1N6MTM8_9GAMM</name>
<evidence type="ECO:0000256" key="5">
    <source>
        <dbReference type="ARBA" id="ARBA00022840"/>
    </source>
</evidence>
<evidence type="ECO:0000256" key="6">
    <source>
        <dbReference type="ARBA" id="ARBA00023277"/>
    </source>
</evidence>
<feature type="domain" description="Four-carbon acid sugar kinase N-terminal" evidence="13">
    <location>
        <begin position="5"/>
        <end position="232"/>
    </location>
</feature>
<dbReference type="InterPro" id="IPR010737">
    <property type="entry name" value="4-carb_acid_sugar_kinase_N"/>
</dbReference>
<evidence type="ECO:0000256" key="8">
    <source>
        <dbReference type="ARBA" id="ARBA00036346"/>
    </source>
</evidence>
<keyword evidence="18" id="KW-1185">Reference proteome</keyword>
<dbReference type="GO" id="GO:0005524">
    <property type="term" value="F:ATP binding"/>
    <property type="evidence" value="ECO:0007669"/>
    <property type="project" value="UniProtKB-KW"/>
</dbReference>
<dbReference type="AlphaFoldDB" id="A0A1N6MTM8"/>
<dbReference type="InterPro" id="IPR031475">
    <property type="entry name" value="NBD_C"/>
</dbReference>
<evidence type="ECO:0000256" key="7">
    <source>
        <dbReference type="ARBA" id="ARBA00035898"/>
    </source>
</evidence>
<dbReference type="InterPro" id="IPR042213">
    <property type="entry name" value="NBD_C_sf"/>
</dbReference>
<evidence type="ECO:0000259" key="13">
    <source>
        <dbReference type="Pfam" id="PF07005"/>
    </source>
</evidence>
<evidence type="ECO:0000256" key="12">
    <source>
        <dbReference type="ARBA" id="ARBA00041377"/>
    </source>
</evidence>
<evidence type="ECO:0000313" key="17">
    <source>
        <dbReference type="Proteomes" id="UP000196435"/>
    </source>
</evidence>
<evidence type="ECO:0000256" key="4">
    <source>
        <dbReference type="ARBA" id="ARBA00022777"/>
    </source>
</evidence>
<dbReference type="Proteomes" id="UP000224871">
    <property type="component" value="Unassembled WGS sequence"/>
</dbReference>
<comment type="catalytic activity">
    <reaction evidence="7">
        <text>3-dehydro-L-erythronate + ATP = 3-dehydro-4-O-phospho-L-erythronate + ADP + H(+)</text>
        <dbReference type="Rhea" id="RHEA:52552"/>
        <dbReference type="ChEBI" id="CHEBI:15378"/>
        <dbReference type="ChEBI" id="CHEBI:30616"/>
        <dbReference type="ChEBI" id="CHEBI:136592"/>
        <dbReference type="ChEBI" id="CHEBI:136670"/>
        <dbReference type="ChEBI" id="CHEBI:456216"/>
        <dbReference type="EC" id="2.7.1.217"/>
    </reaction>
</comment>
<dbReference type="EC" id="2.7.1.217" evidence="10"/>
<protein>
    <recommendedName>
        <fullName evidence="11">3-oxo-tetronate kinase</fullName>
        <ecNumber evidence="10">2.7.1.217</ecNumber>
    </recommendedName>
    <alternativeName>
        <fullName evidence="12">3-dehydrotetronate 4-kinase</fullName>
    </alternativeName>
</protein>
<evidence type="ECO:0000259" key="14">
    <source>
        <dbReference type="Pfam" id="PF17042"/>
    </source>
</evidence>
<dbReference type="GO" id="GO:0016301">
    <property type="term" value="F:kinase activity"/>
    <property type="evidence" value="ECO:0007669"/>
    <property type="project" value="UniProtKB-KW"/>
</dbReference>
<evidence type="ECO:0000313" key="18">
    <source>
        <dbReference type="Proteomes" id="UP000224871"/>
    </source>
</evidence>
<evidence type="ECO:0000256" key="10">
    <source>
        <dbReference type="ARBA" id="ARBA00039095"/>
    </source>
</evidence>